<dbReference type="RefSeq" id="WP_201327145.1">
    <property type="nucleotide sequence ID" value="NZ_AP017470.1"/>
</dbReference>
<proteinExistence type="predicted"/>
<keyword evidence="2" id="KW-1185">Reference proteome</keyword>
<protein>
    <submittedName>
        <fullName evidence="1">Uncharacterized protein</fullName>
    </submittedName>
</protein>
<dbReference type="Gene3D" id="2.30.30.830">
    <property type="match status" value="1"/>
</dbReference>
<reference evidence="1 2" key="1">
    <citation type="journal article" date="2012" name="Extremophiles">
        <title>Thermotomaculum hydrothermale gen. nov., sp. nov., a novel heterotrophic thermophile within the phylum Acidobacteria from a deep-sea hydrothermal vent chimney in the Southern Okinawa Trough.</title>
        <authorList>
            <person name="Izumi H."/>
            <person name="Nunoura T."/>
            <person name="Miyazaki M."/>
            <person name="Mino S."/>
            <person name="Toki T."/>
            <person name="Takai K."/>
            <person name="Sako Y."/>
            <person name="Sawabe T."/>
            <person name="Nakagawa S."/>
        </authorList>
    </citation>
    <scope>NUCLEOTIDE SEQUENCE [LARGE SCALE GENOMIC DNA]</scope>
    <source>
        <strain evidence="1 2">AC55</strain>
    </source>
</reference>
<dbReference type="AlphaFoldDB" id="A0A7R6PNI9"/>
<organism evidence="1 2">
    <name type="scientific">Thermotomaculum hydrothermale</name>
    <dbReference type="NCBI Taxonomy" id="981385"/>
    <lineage>
        <taxon>Bacteria</taxon>
        <taxon>Pseudomonadati</taxon>
        <taxon>Acidobacteriota</taxon>
        <taxon>Holophagae</taxon>
        <taxon>Thermotomaculales</taxon>
        <taxon>Thermotomaculaceae</taxon>
        <taxon>Thermotomaculum</taxon>
    </lineage>
</organism>
<dbReference type="KEGG" id="thyd:TTHT_1329"/>
<sequence>MLRNKIILSVILILLFQVCGFAKIRNPFKRPSIIMLTLNSGQKPSSPKDRVKDLLNSLVLSGILNNSIAIINHQFYRVGDSLDLFKIKKILPNSVILTANGKDYELILNLSKELKENNRDKKTLNKEQYK</sequence>
<evidence type="ECO:0000313" key="2">
    <source>
        <dbReference type="Proteomes" id="UP000595564"/>
    </source>
</evidence>
<dbReference type="EMBL" id="AP017470">
    <property type="protein sequence ID" value="BBB32843.1"/>
    <property type="molecule type" value="Genomic_DNA"/>
</dbReference>
<accession>A0A7R6PNI9</accession>
<name>A0A7R6PNI9_9BACT</name>
<dbReference type="Proteomes" id="UP000595564">
    <property type="component" value="Chromosome"/>
</dbReference>
<evidence type="ECO:0000313" key="1">
    <source>
        <dbReference type="EMBL" id="BBB32843.1"/>
    </source>
</evidence>
<gene>
    <name evidence="1" type="ORF">TTHT_1329</name>
</gene>